<dbReference type="GO" id="GO:0034599">
    <property type="term" value="P:cellular response to oxidative stress"/>
    <property type="evidence" value="ECO:0007669"/>
    <property type="project" value="TreeGrafter"/>
</dbReference>
<dbReference type="PRINTS" id="PR01011">
    <property type="entry name" value="GLUTPROXDASE"/>
</dbReference>
<dbReference type="PROSITE" id="PS00460">
    <property type="entry name" value="GLUTATHIONE_PEROXID_1"/>
    <property type="match status" value="1"/>
</dbReference>
<evidence type="ECO:0000256" key="4">
    <source>
        <dbReference type="ARBA" id="ARBA00023002"/>
    </source>
</evidence>
<dbReference type="Gene3D" id="3.40.30.10">
    <property type="entry name" value="Glutaredoxin"/>
    <property type="match status" value="1"/>
</dbReference>
<organism evidence="8 9">
    <name type="scientific">Latilactobacillus fuchuensis DSM 14340 = JCM 11249</name>
    <dbReference type="NCBI Taxonomy" id="1423747"/>
    <lineage>
        <taxon>Bacteria</taxon>
        <taxon>Bacillati</taxon>
        <taxon>Bacillota</taxon>
        <taxon>Bacilli</taxon>
        <taxon>Lactobacillales</taxon>
        <taxon>Lactobacillaceae</taxon>
        <taxon>Latilactobacillus</taxon>
    </lineage>
</organism>
<evidence type="ECO:0000256" key="3">
    <source>
        <dbReference type="ARBA" id="ARBA00022559"/>
    </source>
</evidence>
<evidence type="ECO:0000256" key="7">
    <source>
        <dbReference type="RuleBase" id="RU000499"/>
    </source>
</evidence>
<dbReference type="Proteomes" id="UP000051264">
    <property type="component" value="Unassembled WGS sequence"/>
</dbReference>
<dbReference type="eggNOG" id="COG0386">
    <property type="taxonomic scope" value="Bacteria"/>
</dbReference>
<dbReference type="InterPro" id="IPR029759">
    <property type="entry name" value="GPX_AS"/>
</dbReference>
<evidence type="ECO:0000256" key="1">
    <source>
        <dbReference type="ARBA" id="ARBA00000217"/>
    </source>
</evidence>
<comment type="similarity">
    <text evidence="2 7">Belongs to the glutathione peroxidase family.</text>
</comment>
<dbReference type="PIRSF" id="PIRSF000303">
    <property type="entry name" value="Glutathion_perox"/>
    <property type="match status" value="1"/>
</dbReference>
<evidence type="ECO:0000256" key="2">
    <source>
        <dbReference type="ARBA" id="ARBA00006926"/>
    </source>
</evidence>
<feature type="active site" evidence="6">
    <location>
        <position position="36"/>
    </location>
</feature>
<dbReference type="GO" id="GO:0004602">
    <property type="term" value="F:glutathione peroxidase activity"/>
    <property type="evidence" value="ECO:0007669"/>
    <property type="project" value="UniProtKB-EC"/>
</dbReference>
<protein>
    <recommendedName>
        <fullName evidence="5 7">Glutathione peroxidase</fullName>
    </recommendedName>
</protein>
<dbReference type="EMBL" id="AZEX01000002">
    <property type="protein sequence ID" value="KRL61991.1"/>
    <property type="molecule type" value="Genomic_DNA"/>
</dbReference>
<dbReference type="CDD" id="cd00340">
    <property type="entry name" value="GSH_Peroxidase"/>
    <property type="match status" value="1"/>
</dbReference>
<dbReference type="PANTHER" id="PTHR11592:SF78">
    <property type="entry name" value="GLUTATHIONE PEROXIDASE"/>
    <property type="match status" value="1"/>
</dbReference>
<dbReference type="SUPFAM" id="SSF52833">
    <property type="entry name" value="Thioredoxin-like"/>
    <property type="match status" value="1"/>
</dbReference>
<comment type="caution">
    <text evidence="8">The sequence shown here is derived from an EMBL/GenBank/DDBJ whole genome shotgun (WGS) entry which is preliminary data.</text>
</comment>
<comment type="catalytic activity">
    <reaction evidence="1">
        <text>2 glutathione + H2O2 = glutathione disulfide + 2 H2O</text>
        <dbReference type="Rhea" id="RHEA:16833"/>
        <dbReference type="ChEBI" id="CHEBI:15377"/>
        <dbReference type="ChEBI" id="CHEBI:16240"/>
        <dbReference type="ChEBI" id="CHEBI:57925"/>
        <dbReference type="ChEBI" id="CHEBI:58297"/>
        <dbReference type="EC" id="1.11.1.9"/>
    </reaction>
</comment>
<dbReference type="InterPro" id="IPR036249">
    <property type="entry name" value="Thioredoxin-like_sf"/>
</dbReference>
<evidence type="ECO:0000313" key="9">
    <source>
        <dbReference type="Proteomes" id="UP000051264"/>
    </source>
</evidence>
<gene>
    <name evidence="8" type="ORF">FC69_GL001201</name>
</gene>
<accession>A0A0R1RYG4</accession>
<dbReference type="AlphaFoldDB" id="A0A0R1RYG4"/>
<dbReference type="RefSeq" id="WP_025082757.1">
    <property type="nucleotide sequence ID" value="NZ_AZEX01000002.1"/>
</dbReference>
<proteinExistence type="inferred from homology"/>
<keyword evidence="3 7" id="KW-0575">Peroxidase</keyword>
<evidence type="ECO:0000313" key="8">
    <source>
        <dbReference type="EMBL" id="KRL61991.1"/>
    </source>
</evidence>
<dbReference type="InterPro" id="IPR029760">
    <property type="entry name" value="GPX_CS"/>
</dbReference>
<evidence type="ECO:0000256" key="6">
    <source>
        <dbReference type="PIRSR" id="PIRSR000303-1"/>
    </source>
</evidence>
<dbReference type="PROSITE" id="PS00763">
    <property type="entry name" value="GLUTATHIONE_PEROXID_2"/>
    <property type="match status" value="1"/>
</dbReference>
<sequence length="158" mass="17861">MTKITDFTVTDIAGESYPLSRYQGQALLIVNTASKCGFTPQFAGLEELYQTYRDQGFTILGFPCNQFLMQDPGSDQKIATFCQQNYGVSFPMHHKIKVNGAQQDPLYRYLIDVSGGANIKWNFTKFLIDQNGQFVQRFEPKETPASISPVLEQLLKTD</sequence>
<evidence type="ECO:0000256" key="5">
    <source>
        <dbReference type="ARBA" id="ARBA00069346"/>
    </source>
</evidence>
<dbReference type="FunFam" id="3.40.30.10:FF:000010">
    <property type="entry name" value="Glutathione peroxidase"/>
    <property type="match status" value="1"/>
</dbReference>
<dbReference type="STRING" id="1423747.FC69_GL001201"/>
<keyword evidence="4 7" id="KW-0560">Oxidoreductase</keyword>
<dbReference type="OrthoDB" id="9789406at2"/>
<dbReference type="InterPro" id="IPR000889">
    <property type="entry name" value="Glutathione_peroxidase"/>
</dbReference>
<reference evidence="8 9" key="1">
    <citation type="journal article" date="2015" name="Genome Announc.">
        <title>Expanding the biotechnology potential of lactobacilli through comparative genomics of 213 strains and associated genera.</title>
        <authorList>
            <person name="Sun Z."/>
            <person name="Harris H.M."/>
            <person name="McCann A."/>
            <person name="Guo C."/>
            <person name="Argimon S."/>
            <person name="Zhang W."/>
            <person name="Yang X."/>
            <person name="Jeffery I.B."/>
            <person name="Cooney J.C."/>
            <person name="Kagawa T.F."/>
            <person name="Liu W."/>
            <person name="Song Y."/>
            <person name="Salvetti E."/>
            <person name="Wrobel A."/>
            <person name="Rasinkangas P."/>
            <person name="Parkhill J."/>
            <person name="Rea M.C."/>
            <person name="O'Sullivan O."/>
            <person name="Ritari J."/>
            <person name="Douillard F.P."/>
            <person name="Paul Ross R."/>
            <person name="Yang R."/>
            <person name="Briner A.E."/>
            <person name="Felis G.E."/>
            <person name="de Vos W.M."/>
            <person name="Barrangou R."/>
            <person name="Klaenhammer T.R."/>
            <person name="Caufield P.W."/>
            <person name="Cui Y."/>
            <person name="Zhang H."/>
            <person name="O'Toole P.W."/>
        </authorList>
    </citation>
    <scope>NUCLEOTIDE SEQUENCE [LARGE SCALE GENOMIC DNA]</scope>
    <source>
        <strain evidence="8 9">DSM 14340</strain>
    </source>
</reference>
<dbReference type="Pfam" id="PF00255">
    <property type="entry name" value="GSHPx"/>
    <property type="match status" value="1"/>
</dbReference>
<dbReference type="PATRIC" id="fig|1423747.3.peg.1226"/>
<dbReference type="PANTHER" id="PTHR11592">
    <property type="entry name" value="GLUTATHIONE PEROXIDASE"/>
    <property type="match status" value="1"/>
</dbReference>
<name>A0A0R1RYG4_9LACO</name>
<dbReference type="PROSITE" id="PS51355">
    <property type="entry name" value="GLUTATHIONE_PEROXID_3"/>
    <property type="match status" value="1"/>
</dbReference>